<dbReference type="InterPro" id="IPR003593">
    <property type="entry name" value="AAA+_ATPase"/>
</dbReference>
<dbReference type="PANTHER" id="PTHR42781:SF4">
    <property type="entry name" value="SPERMIDINE_PUTRESCINE IMPORT ATP-BINDING PROTEIN POTA"/>
    <property type="match status" value="1"/>
</dbReference>
<dbReference type="Pfam" id="PF00005">
    <property type="entry name" value="ABC_tran"/>
    <property type="match status" value="1"/>
</dbReference>
<keyword evidence="6 13" id="KW-0067">ATP-binding</keyword>
<dbReference type="SMART" id="SM00382">
    <property type="entry name" value="AAA"/>
    <property type="match status" value="1"/>
</dbReference>
<evidence type="ECO:0000256" key="2">
    <source>
        <dbReference type="ARBA" id="ARBA00022475"/>
    </source>
</evidence>
<keyword evidence="7" id="KW-0408">Iron</keyword>
<dbReference type="InterPro" id="IPR015853">
    <property type="entry name" value="ABC_transpr_FbpC"/>
</dbReference>
<dbReference type="InterPro" id="IPR050093">
    <property type="entry name" value="ABC_SmlMolc_Importer"/>
</dbReference>
<keyword evidence="3" id="KW-0410">Iron transport</keyword>
<gene>
    <name evidence="13" type="ORF">ACFQDO_05315</name>
</gene>
<dbReference type="PROSITE" id="PS51866">
    <property type="entry name" value="MOP"/>
    <property type="match status" value="1"/>
</dbReference>
<proteinExistence type="predicted"/>
<dbReference type="InterPro" id="IPR008995">
    <property type="entry name" value="Mo/tungstate-bd_C_term_dom"/>
</dbReference>
<keyword evidence="5" id="KW-0547">Nucleotide-binding</keyword>
<keyword evidence="8" id="KW-0406">Ion transport</keyword>
<comment type="caution">
    <text evidence="13">The sequence shown here is derived from an EMBL/GenBank/DDBJ whole genome shotgun (WGS) entry which is preliminary data.</text>
</comment>
<evidence type="ECO:0000259" key="11">
    <source>
        <dbReference type="PROSITE" id="PS50893"/>
    </source>
</evidence>
<evidence type="ECO:0000256" key="6">
    <source>
        <dbReference type="ARBA" id="ARBA00022840"/>
    </source>
</evidence>
<dbReference type="InterPro" id="IPR004606">
    <property type="entry name" value="Mop_domain"/>
</dbReference>
<evidence type="ECO:0000256" key="9">
    <source>
        <dbReference type="ARBA" id="ARBA00023136"/>
    </source>
</evidence>
<dbReference type="InterPro" id="IPR005116">
    <property type="entry name" value="Transp-assoc_OB_typ1"/>
</dbReference>
<feature type="domain" description="Mop" evidence="12">
    <location>
        <begin position="304"/>
        <end position="368"/>
    </location>
</feature>
<dbReference type="InterPro" id="IPR027417">
    <property type="entry name" value="P-loop_NTPase"/>
</dbReference>
<evidence type="ECO:0000313" key="14">
    <source>
        <dbReference type="Proteomes" id="UP001596189"/>
    </source>
</evidence>
<organism evidence="13 14">
    <name type="scientific">Angustibacter luteus</name>
    <dbReference type="NCBI Taxonomy" id="658456"/>
    <lineage>
        <taxon>Bacteria</taxon>
        <taxon>Bacillati</taxon>
        <taxon>Actinomycetota</taxon>
        <taxon>Actinomycetes</taxon>
        <taxon>Kineosporiales</taxon>
        <taxon>Kineosporiaceae</taxon>
    </lineage>
</organism>
<evidence type="ECO:0000256" key="10">
    <source>
        <dbReference type="PROSITE-ProRule" id="PRU01213"/>
    </source>
</evidence>
<dbReference type="EMBL" id="JBHSRD010000003">
    <property type="protein sequence ID" value="MFC6006545.1"/>
    <property type="molecule type" value="Genomic_DNA"/>
</dbReference>
<dbReference type="Gene3D" id="3.40.50.300">
    <property type="entry name" value="P-loop containing nucleotide triphosphate hydrolases"/>
    <property type="match status" value="1"/>
</dbReference>
<accession>A0ABW1JBR8</accession>
<sequence>MSGVDSSGLGSSGLGSSGLRVHGAITRGAFTVELEVDVDPGEVVVLLGPNGAGKTTLLRAIAGLEPLQRGRIELGGRLLDDGADVFVPPEERPVGLVFQDYRLFPHLSVLDNVAFAARSSGASRRQARAEARDWLTRLDVDGLADRRPSQLSGGQAQRVALARALARRPQALLLDEPLAALDARARLEVRVALRRHLVDFGGPVVVVSHDPVEAMVMADRLVVVEGGRVVQRGRPADVARRPATDYVARLVGLNLLAGAAESGGHVRLDDGGGLQGTGDQLPGARVLVAVPPSAVSLLTAEPGPGSARNVWPGVVDGLEPLHDRVRVHVEGRPSLLVDVTAAAVAELGLRPGSTVWLSVKATEVEVYPGPQPG</sequence>
<evidence type="ECO:0000256" key="3">
    <source>
        <dbReference type="ARBA" id="ARBA00022496"/>
    </source>
</evidence>
<feature type="domain" description="ABC transporter" evidence="11">
    <location>
        <begin position="14"/>
        <end position="251"/>
    </location>
</feature>
<keyword evidence="14" id="KW-1185">Reference proteome</keyword>
<dbReference type="SUPFAM" id="SSF52540">
    <property type="entry name" value="P-loop containing nucleoside triphosphate hydrolases"/>
    <property type="match status" value="1"/>
</dbReference>
<evidence type="ECO:0000256" key="1">
    <source>
        <dbReference type="ARBA" id="ARBA00022448"/>
    </source>
</evidence>
<dbReference type="RefSeq" id="WP_345718030.1">
    <property type="nucleotide sequence ID" value="NZ_BAABFP010000008.1"/>
</dbReference>
<dbReference type="InterPro" id="IPR017871">
    <property type="entry name" value="ABC_transporter-like_CS"/>
</dbReference>
<dbReference type="PROSITE" id="PS00211">
    <property type="entry name" value="ABC_TRANSPORTER_1"/>
    <property type="match status" value="1"/>
</dbReference>
<evidence type="ECO:0000256" key="5">
    <source>
        <dbReference type="ARBA" id="ARBA00022741"/>
    </source>
</evidence>
<dbReference type="InterPro" id="IPR003439">
    <property type="entry name" value="ABC_transporter-like_ATP-bd"/>
</dbReference>
<keyword evidence="1" id="KW-0813">Transport</keyword>
<dbReference type="CDD" id="cd03259">
    <property type="entry name" value="ABC_Carb_Solutes_like"/>
    <property type="match status" value="1"/>
</dbReference>
<dbReference type="PANTHER" id="PTHR42781">
    <property type="entry name" value="SPERMIDINE/PUTRESCINE IMPORT ATP-BINDING PROTEIN POTA"/>
    <property type="match status" value="1"/>
</dbReference>
<dbReference type="GO" id="GO:0005524">
    <property type="term" value="F:ATP binding"/>
    <property type="evidence" value="ECO:0007669"/>
    <property type="project" value="UniProtKB-KW"/>
</dbReference>
<dbReference type="Proteomes" id="UP001596189">
    <property type="component" value="Unassembled WGS sequence"/>
</dbReference>
<dbReference type="Gene3D" id="2.40.50.100">
    <property type="match status" value="1"/>
</dbReference>
<keyword evidence="9" id="KW-0472">Membrane</keyword>
<evidence type="ECO:0000256" key="8">
    <source>
        <dbReference type="ARBA" id="ARBA00023065"/>
    </source>
</evidence>
<keyword evidence="4 10" id="KW-0500">Molybdenum</keyword>
<reference evidence="14" key="1">
    <citation type="journal article" date="2019" name="Int. J. Syst. Evol. Microbiol.">
        <title>The Global Catalogue of Microorganisms (GCM) 10K type strain sequencing project: providing services to taxonomists for standard genome sequencing and annotation.</title>
        <authorList>
            <consortium name="The Broad Institute Genomics Platform"/>
            <consortium name="The Broad Institute Genome Sequencing Center for Infectious Disease"/>
            <person name="Wu L."/>
            <person name="Ma J."/>
        </authorList>
    </citation>
    <scope>NUCLEOTIDE SEQUENCE [LARGE SCALE GENOMIC DNA]</scope>
    <source>
        <strain evidence="14">KACC 14249</strain>
    </source>
</reference>
<dbReference type="SUPFAM" id="SSF50331">
    <property type="entry name" value="MOP-like"/>
    <property type="match status" value="1"/>
</dbReference>
<evidence type="ECO:0000259" key="12">
    <source>
        <dbReference type="PROSITE" id="PS51866"/>
    </source>
</evidence>
<protein>
    <submittedName>
        <fullName evidence="13">ABC transporter ATP-binding protein</fullName>
    </submittedName>
</protein>
<dbReference type="Pfam" id="PF03459">
    <property type="entry name" value="TOBE"/>
    <property type="match status" value="1"/>
</dbReference>
<evidence type="ECO:0000313" key="13">
    <source>
        <dbReference type="EMBL" id="MFC6006545.1"/>
    </source>
</evidence>
<dbReference type="PROSITE" id="PS50893">
    <property type="entry name" value="ABC_TRANSPORTER_2"/>
    <property type="match status" value="1"/>
</dbReference>
<evidence type="ECO:0000256" key="7">
    <source>
        <dbReference type="ARBA" id="ARBA00023004"/>
    </source>
</evidence>
<evidence type="ECO:0000256" key="4">
    <source>
        <dbReference type="ARBA" id="ARBA00022505"/>
    </source>
</evidence>
<name>A0ABW1JBR8_9ACTN</name>
<keyword evidence="2" id="KW-1003">Cell membrane</keyword>